<evidence type="ECO:0000313" key="1">
    <source>
        <dbReference type="EMBL" id="POO03204.1"/>
    </source>
</evidence>
<protein>
    <submittedName>
        <fullName evidence="1">Uncharacterized protein</fullName>
    </submittedName>
</protein>
<dbReference type="InParanoid" id="A0A2P5FZJ0"/>
<keyword evidence="2" id="KW-1185">Reference proteome</keyword>
<accession>A0A2P5FZJ0</accession>
<sequence length="98" mass="11630">HACCLICFIINDYAFKNLVSFPEILHDFNSHTTNPTKPTLGREQIRNTETCTNFYTFLDNLYKGFLFFALLTKSRPRRDRIRQGKYFLAEIDDKRPFT</sequence>
<dbReference type="AlphaFoldDB" id="A0A2P5FZJ0"/>
<organism evidence="1 2">
    <name type="scientific">Trema orientale</name>
    <name type="common">Charcoal tree</name>
    <name type="synonym">Celtis orientalis</name>
    <dbReference type="NCBI Taxonomy" id="63057"/>
    <lineage>
        <taxon>Eukaryota</taxon>
        <taxon>Viridiplantae</taxon>
        <taxon>Streptophyta</taxon>
        <taxon>Embryophyta</taxon>
        <taxon>Tracheophyta</taxon>
        <taxon>Spermatophyta</taxon>
        <taxon>Magnoliopsida</taxon>
        <taxon>eudicotyledons</taxon>
        <taxon>Gunneridae</taxon>
        <taxon>Pentapetalae</taxon>
        <taxon>rosids</taxon>
        <taxon>fabids</taxon>
        <taxon>Rosales</taxon>
        <taxon>Cannabaceae</taxon>
        <taxon>Trema</taxon>
    </lineage>
</organism>
<dbReference type="OrthoDB" id="10401870at2759"/>
<feature type="non-terminal residue" evidence="1">
    <location>
        <position position="1"/>
    </location>
</feature>
<evidence type="ECO:0000313" key="2">
    <source>
        <dbReference type="Proteomes" id="UP000237000"/>
    </source>
</evidence>
<name>A0A2P5FZJ0_TREOI</name>
<reference evidence="2" key="1">
    <citation type="submission" date="2016-06" db="EMBL/GenBank/DDBJ databases">
        <title>Parallel loss of symbiosis genes in relatives of nitrogen-fixing non-legume Parasponia.</title>
        <authorList>
            <person name="Van Velzen R."/>
            <person name="Holmer R."/>
            <person name="Bu F."/>
            <person name="Rutten L."/>
            <person name="Van Zeijl A."/>
            <person name="Liu W."/>
            <person name="Santuari L."/>
            <person name="Cao Q."/>
            <person name="Sharma T."/>
            <person name="Shen D."/>
            <person name="Roswanjaya Y."/>
            <person name="Wardhani T."/>
            <person name="Kalhor M.S."/>
            <person name="Jansen J."/>
            <person name="Van den Hoogen J."/>
            <person name="Gungor B."/>
            <person name="Hartog M."/>
            <person name="Hontelez J."/>
            <person name="Verver J."/>
            <person name="Yang W.-C."/>
            <person name="Schijlen E."/>
            <person name="Repin R."/>
            <person name="Schilthuizen M."/>
            <person name="Schranz E."/>
            <person name="Heidstra R."/>
            <person name="Miyata K."/>
            <person name="Fedorova E."/>
            <person name="Kohlen W."/>
            <person name="Bisseling T."/>
            <person name="Smit S."/>
            <person name="Geurts R."/>
        </authorList>
    </citation>
    <scope>NUCLEOTIDE SEQUENCE [LARGE SCALE GENOMIC DNA]</scope>
    <source>
        <strain evidence="2">cv. RG33-2</strain>
    </source>
</reference>
<comment type="caution">
    <text evidence="1">The sequence shown here is derived from an EMBL/GenBank/DDBJ whole genome shotgun (WGS) entry which is preliminary data.</text>
</comment>
<dbReference type="Proteomes" id="UP000237000">
    <property type="component" value="Unassembled WGS sequence"/>
</dbReference>
<gene>
    <name evidence="1" type="ORF">TorRG33x02_012650</name>
</gene>
<dbReference type="EMBL" id="JXTC01000003">
    <property type="protein sequence ID" value="POO03204.1"/>
    <property type="molecule type" value="Genomic_DNA"/>
</dbReference>
<proteinExistence type="predicted"/>